<sequence>MLKIMLLSVGLLLAGSACAAPADEPPSFFAPLTDLPGVVSWKLLGKATTVKAKKGRMVPKYTSEISALDNTDVKVQGFMMPLEPGQKQKHFLLTVTSASCPFCLPAGPEGVVEIKSRTPVKFSYAPFIVQGKLKVLASDPMGLYYRMTDAAVVPQ</sequence>
<evidence type="ECO:0000313" key="3">
    <source>
        <dbReference type="Proteomes" id="UP000305681"/>
    </source>
</evidence>
<proteinExistence type="predicted"/>
<dbReference type="AlphaFoldDB" id="A0A5C4NUU3"/>
<dbReference type="EMBL" id="VDGE01000001">
    <property type="protein sequence ID" value="TNC77822.1"/>
    <property type="molecule type" value="Genomic_DNA"/>
</dbReference>
<dbReference type="Proteomes" id="UP000305681">
    <property type="component" value="Unassembled WGS sequence"/>
</dbReference>
<dbReference type="Gene3D" id="2.40.50.870">
    <property type="entry name" value="Protein of unknown function (DUF3299)"/>
    <property type="match status" value="1"/>
</dbReference>
<name>A0A5C4NUU3_9BURK</name>
<dbReference type="PROSITE" id="PS51257">
    <property type="entry name" value="PROKAR_LIPOPROTEIN"/>
    <property type="match status" value="1"/>
</dbReference>
<reference evidence="2 3" key="1">
    <citation type="submission" date="2019-06" db="EMBL/GenBank/DDBJ databases">
        <title>Genome sequence of Janthinobacterium lividum UCD_MED1.</title>
        <authorList>
            <person name="De Leon M.E."/>
            <person name="Jospin G."/>
        </authorList>
    </citation>
    <scope>NUCLEOTIDE SEQUENCE [LARGE SCALE GENOMIC DNA]</scope>
    <source>
        <strain evidence="2 3">UCD_MED1</strain>
    </source>
</reference>
<comment type="caution">
    <text evidence="2">The sequence shown here is derived from an EMBL/GenBank/DDBJ whole genome shotgun (WGS) entry which is preliminary data.</text>
</comment>
<gene>
    <name evidence="2" type="ORF">FHI69_00530</name>
</gene>
<evidence type="ECO:0000256" key="1">
    <source>
        <dbReference type="SAM" id="SignalP"/>
    </source>
</evidence>
<feature type="signal peptide" evidence="1">
    <location>
        <begin position="1"/>
        <end position="19"/>
    </location>
</feature>
<dbReference type="InterPro" id="IPR021727">
    <property type="entry name" value="DUF3299"/>
</dbReference>
<dbReference type="Pfam" id="PF11736">
    <property type="entry name" value="DUF3299"/>
    <property type="match status" value="1"/>
</dbReference>
<keyword evidence="1" id="KW-0732">Signal</keyword>
<feature type="chain" id="PRO_5022774131" evidence="1">
    <location>
        <begin position="20"/>
        <end position="155"/>
    </location>
</feature>
<protein>
    <submittedName>
        <fullName evidence="2">DUF3299 domain-containing protein</fullName>
    </submittedName>
</protein>
<dbReference type="RefSeq" id="WP_139088938.1">
    <property type="nucleotide sequence ID" value="NZ_VDGE01000001.1"/>
</dbReference>
<evidence type="ECO:0000313" key="2">
    <source>
        <dbReference type="EMBL" id="TNC77822.1"/>
    </source>
</evidence>
<accession>A0A5C4NUU3</accession>
<organism evidence="2 3">
    <name type="scientific">Janthinobacterium lividum</name>
    <dbReference type="NCBI Taxonomy" id="29581"/>
    <lineage>
        <taxon>Bacteria</taxon>
        <taxon>Pseudomonadati</taxon>
        <taxon>Pseudomonadota</taxon>
        <taxon>Betaproteobacteria</taxon>
        <taxon>Burkholderiales</taxon>
        <taxon>Oxalobacteraceae</taxon>
        <taxon>Janthinobacterium</taxon>
    </lineage>
</organism>